<dbReference type="CDD" id="cd02183">
    <property type="entry name" value="GH16_fungal_CRH1_transglycosylase"/>
    <property type="match status" value="1"/>
</dbReference>
<keyword evidence="14" id="KW-0812">Transmembrane</keyword>
<evidence type="ECO:0000256" key="15">
    <source>
        <dbReference type="SAM" id="SignalP"/>
    </source>
</evidence>
<dbReference type="InterPro" id="IPR000757">
    <property type="entry name" value="Beta-glucanase-like"/>
</dbReference>
<evidence type="ECO:0000256" key="10">
    <source>
        <dbReference type="ARBA" id="ARBA00023295"/>
    </source>
</evidence>
<keyword evidence="4" id="KW-0328">Glycosyltransferase</keyword>
<feature type="domain" description="GH16" evidence="16">
    <location>
        <begin position="26"/>
        <end position="247"/>
    </location>
</feature>
<keyword evidence="11" id="KW-0961">Cell wall biogenesis/degradation</keyword>
<feature type="region of interest" description="Disordered" evidence="13">
    <location>
        <begin position="412"/>
        <end position="544"/>
    </location>
</feature>
<evidence type="ECO:0000256" key="4">
    <source>
        <dbReference type="ARBA" id="ARBA00022676"/>
    </source>
</evidence>
<keyword evidence="7" id="KW-0378">Hydrolase</keyword>
<evidence type="ECO:0000256" key="3">
    <source>
        <dbReference type="ARBA" id="ARBA00012729"/>
    </source>
</evidence>
<keyword evidence="18" id="KW-1185">Reference proteome</keyword>
<dbReference type="OrthoDB" id="4781at2759"/>
<sequence length="544" mass="58827">MLWRRFLSAVALLGVASAQVNSDCDPTEGHKCKPNPALGTSHSWHFNSTPNGQLWETLVGPIHYNEDDGAAKFTIDEQGDSPTLRSKFYIFFGRVEFSLKASKGRGIVSSMMLLSDDLDEIDWEFIGTNASATTNFYGKGIEDYTNGEWHDVPVPVQDDYHNYTIVWTKDKIDFYIDENQVRRVEAKDSKSNDTDIFPQTPMRMSLGIWAGGDPSLHEGTREWAGGDTDFDAGPYDMYVKSVNIEDYSSGKEYIWGDESGSWESIEIVEGNSTAYEIIHQKPEKTLNDKFNDLPQAAKIAIYAGGAAVAAAILAGLIFYCIKQRRRGAQEARTALQHSEAERMELNKFKKSGIDPDGFTEHGAEYNAREMKAGGMADGDSYNVPGASEKPWGTAAAIGAGAGAGAAGAAALRSYSQSPGPGSYHDLRGPGSPGPGSYHDLRSPGSPGPAAYHDMRSPGSPGPGAYHDMRGPGSPVHGRFPTPPVGPLRSPSLGADGSQSPLMRSPGSPGPQQAYGAHRMQQQNFSDARDYGMDRIGSPGPHGYR</sequence>
<dbReference type="InterPro" id="IPR013320">
    <property type="entry name" value="ConA-like_dom_sf"/>
</dbReference>
<keyword evidence="10 17" id="KW-0326">Glycosidase</keyword>
<dbReference type="STRING" id="857340.A0A086T899"/>
<dbReference type="GO" id="GO:0016020">
    <property type="term" value="C:membrane"/>
    <property type="evidence" value="ECO:0007669"/>
    <property type="project" value="UniProtKB-SubCell"/>
</dbReference>
<gene>
    <name evidence="17" type="ORF">ACRE_035920</name>
</gene>
<evidence type="ECO:0000256" key="7">
    <source>
        <dbReference type="ARBA" id="ARBA00022801"/>
    </source>
</evidence>
<evidence type="ECO:0000256" key="14">
    <source>
        <dbReference type="SAM" id="Phobius"/>
    </source>
</evidence>
<evidence type="ECO:0000256" key="12">
    <source>
        <dbReference type="ARBA" id="ARBA00038074"/>
    </source>
</evidence>
<proteinExistence type="inferred from homology"/>
<feature type="transmembrane region" description="Helical" evidence="14">
    <location>
        <begin position="299"/>
        <end position="321"/>
    </location>
</feature>
<evidence type="ECO:0000256" key="6">
    <source>
        <dbReference type="ARBA" id="ARBA00022729"/>
    </source>
</evidence>
<accession>A0A086T899</accession>
<feature type="chain" id="PRO_5001815455" description="chitinase" evidence="15">
    <location>
        <begin position="19"/>
        <end position="544"/>
    </location>
</feature>
<comment type="caution">
    <text evidence="17">The sequence shown here is derived from an EMBL/GenBank/DDBJ whole genome shotgun (WGS) entry which is preliminary data.</text>
</comment>
<comment type="catalytic activity">
    <reaction evidence="1">
        <text>Random endo-hydrolysis of N-acetyl-beta-D-glucosaminide (1-&gt;4)-beta-linkages in chitin and chitodextrins.</text>
        <dbReference type="EC" id="3.2.1.14"/>
    </reaction>
</comment>
<dbReference type="Pfam" id="PF00722">
    <property type="entry name" value="Glyco_hydro_16"/>
    <property type="match status" value="1"/>
</dbReference>
<dbReference type="GO" id="GO:0009277">
    <property type="term" value="C:fungal-type cell wall"/>
    <property type="evidence" value="ECO:0007669"/>
    <property type="project" value="TreeGrafter"/>
</dbReference>
<evidence type="ECO:0000256" key="9">
    <source>
        <dbReference type="ARBA" id="ARBA00023180"/>
    </source>
</evidence>
<evidence type="ECO:0000256" key="13">
    <source>
        <dbReference type="SAM" id="MobiDB-lite"/>
    </source>
</evidence>
<reference evidence="18" key="1">
    <citation type="journal article" date="2014" name="Genome Announc.">
        <title>Genome sequence and annotation of Acremonium chrysogenum, producer of the beta-lactam antibiotic cephalosporin C.</title>
        <authorList>
            <person name="Terfehr D."/>
            <person name="Dahlmann T.A."/>
            <person name="Specht T."/>
            <person name="Zadra I."/>
            <person name="Kuernsteiner H."/>
            <person name="Kueck U."/>
        </authorList>
    </citation>
    <scope>NUCLEOTIDE SEQUENCE [LARGE SCALE GENOMIC DNA]</scope>
    <source>
        <strain evidence="18">ATCC 11550 / CBS 779.69 / DSM 880 / IAM 14645 / JCM 23072 / IMI 49137</strain>
    </source>
</reference>
<evidence type="ECO:0000313" key="18">
    <source>
        <dbReference type="Proteomes" id="UP000029964"/>
    </source>
</evidence>
<dbReference type="GO" id="GO:0008843">
    <property type="term" value="F:endochitinase activity"/>
    <property type="evidence" value="ECO:0007669"/>
    <property type="project" value="UniProtKB-EC"/>
</dbReference>
<dbReference type="AlphaFoldDB" id="A0A086T899"/>
<dbReference type="PROSITE" id="PS51762">
    <property type="entry name" value="GH16_2"/>
    <property type="match status" value="1"/>
</dbReference>
<comment type="subcellular location">
    <subcellularLocation>
        <location evidence="2">Membrane</location>
    </subcellularLocation>
</comment>
<dbReference type="GO" id="GO:0031505">
    <property type="term" value="P:fungal-type cell wall organization"/>
    <property type="evidence" value="ECO:0007669"/>
    <property type="project" value="TreeGrafter"/>
</dbReference>
<comment type="similarity">
    <text evidence="12">Belongs to the glycosyl hydrolase 16 family. CRH1 subfamily.</text>
</comment>
<keyword evidence="5" id="KW-0808">Transferase</keyword>
<dbReference type="Proteomes" id="UP000029964">
    <property type="component" value="Unassembled WGS sequence"/>
</dbReference>
<dbReference type="Gene3D" id="2.60.120.200">
    <property type="match status" value="1"/>
</dbReference>
<evidence type="ECO:0000256" key="5">
    <source>
        <dbReference type="ARBA" id="ARBA00022679"/>
    </source>
</evidence>
<dbReference type="InterPro" id="IPR050546">
    <property type="entry name" value="Glycosyl_Hydrlase_16"/>
</dbReference>
<dbReference type="PANTHER" id="PTHR10963">
    <property type="entry name" value="GLYCOSYL HYDROLASE-RELATED"/>
    <property type="match status" value="1"/>
</dbReference>
<organism evidence="17 18">
    <name type="scientific">Hapsidospora chrysogenum (strain ATCC 11550 / CBS 779.69 / DSM 880 / IAM 14645 / JCM 23072 / IMI 49137)</name>
    <name type="common">Acremonium chrysogenum</name>
    <dbReference type="NCBI Taxonomy" id="857340"/>
    <lineage>
        <taxon>Eukaryota</taxon>
        <taxon>Fungi</taxon>
        <taxon>Dikarya</taxon>
        <taxon>Ascomycota</taxon>
        <taxon>Pezizomycotina</taxon>
        <taxon>Sordariomycetes</taxon>
        <taxon>Hypocreomycetidae</taxon>
        <taxon>Hypocreales</taxon>
        <taxon>Bionectriaceae</taxon>
        <taxon>Hapsidospora</taxon>
    </lineage>
</organism>
<name>A0A086T899_HAPC1</name>
<evidence type="ECO:0000259" key="16">
    <source>
        <dbReference type="PROSITE" id="PS51762"/>
    </source>
</evidence>
<evidence type="ECO:0000256" key="2">
    <source>
        <dbReference type="ARBA" id="ARBA00004370"/>
    </source>
</evidence>
<evidence type="ECO:0000256" key="1">
    <source>
        <dbReference type="ARBA" id="ARBA00000822"/>
    </source>
</evidence>
<dbReference type="GO" id="GO:0016757">
    <property type="term" value="F:glycosyltransferase activity"/>
    <property type="evidence" value="ECO:0007669"/>
    <property type="project" value="UniProtKB-KW"/>
</dbReference>
<keyword evidence="8 14" id="KW-0472">Membrane</keyword>
<keyword evidence="9" id="KW-0325">Glycoprotein</keyword>
<evidence type="ECO:0000256" key="11">
    <source>
        <dbReference type="ARBA" id="ARBA00023316"/>
    </source>
</evidence>
<dbReference type="HOGENOM" id="CLU_027506_1_0_1"/>
<keyword evidence="6 15" id="KW-0732">Signal</keyword>
<keyword evidence="14" id="KW-1133">Transmembrane helix</keyword>
<dbReference type="EMBL" id="JPKY01000030">
    <property type="protein sequence ID" value="KFH45581.1"/>
    <property type="molecule type" value="Genomic_DNA"/>
</dbReference>
<evidence type="ECO:0000256" key="8">
    <source>
        <dbReference type="ARBA" id="ARBA00023136"/>
    </source>
</evidence>
<dbReference type="PANTHER" id="PTHR10963:SF27">
    <property type="entry name" value="GLYCOSIDASE-RELATED"/>
    <property type="match status" value="1"/>
</dbReference>
<evidence type="ECO:0000313" key="17">
    <source>
        <dbReference type="EMBL" id="KFH45581.1"/>
    </source>
</evidence>
<protein>
    <recommendedName>
        <fullName evidence="3">chitinase</fullName>
        <ecNumber evidence="3">3.2.1.14</ecNumber>
    </recommendedName>
</protein>
<dbReference type="EC" id="3.2.1.14" evidence="3"/>
<dbReference type="GO" id="GO:0005975">
    <property type="term" value="P:carbohydrate metabolic process"/>
    <property type="evidence" value="ECO:0007669"/>
    <property type="project" value="InterPro"/>
</dbReference>
<feature type="signal peptide" evidence="15">
    <location>
        <begin position="1"/>
        <end position="18"/>
    </location>
</feature>
<dbReference type="SUPFAM" id="SSF49899">
    <property type="entry name" value="Concanavalin A-like lectins/glucanases"/>
    <property type="match status" value="1"/>
</dbReference>